<accession>A0A1V9R264</accession>
<evidence type="ECO:0000313" key="1">
    <source>
        <dbReference type="EMBL" id="OQQ84482.1"/>
    </source>
</evidence>
<gene>
    <name evidence="1" type="ORF">B6U60_04065</name>
</gene>
<dbReference type="RefSeq" id="WP_081530465.1">
    <property type="nucleotide sequence ID" value="NZ_NBEB01000040.1"/>
</dbReference>
<sequence length="106" mass="12379">MAKINERAFSKIRKEIDKLAISKRSRAMFNDVEGEYIVGPENTINMTVFLKGEEKALSRVSSFSINDKWLKIFYFNEVRNKKHVAIFRVDNPNFIGFGYEPNEVEI</sequence>
<evidence type="ECO:0000313" key="2">
    <source>
        <dbReference type="Proteomes" id="UP000192638"/>
    </source>
</evidence>
<dbReference type="Proteomes" id="UP000192638">
    <property type="component" value="Unassembled WGS sequence"/>
</dbReference>
<comment type="caution">
    <text evidence="1">The sequence shown here is derived from an EMBL/GenBank/DDBJ whole genome shotgun (WGS) entry which is preliminary data.</text>
</comment>
<dbReference type="AlphaFoldDB" id="A0A1V9R264"/>
<protein>
    <submittedName>
        <fullName evidence="1">Uncharacterized protein</fullName>
    </submittedName>
</protein>
<reference evidence="1 2" key="1">
    <citation type="submission" date="2017-03" db="EMBL/GenBank/DDBJ databases">
        <title>Phylogenomics and comparative genomics of Lactobacillus salivarius, a mammalian gut commensal.</title>
        <authorList>
            <person name="Harris H.M."/>
        </authorList>
    </citation>
    <scope>NUCLEOTIDE SEQUENCE [LARGE SCALE GENOMIC DNA]</scope>
    <source>
        <strain evidence="1 2">LMG 14477</strain>
    </source>
</reference>
<organism evidence="1 2">
    <name type="scientific">Ligilactobacillus salivarius</name>
    <dbReference type="NCBI Taxonomy" id="1624"/>
    <lineage>
        <taxon>Bacteria</taxon>
        <taxon>Bacillati</taxon>
        <taxon>Bacillota</taxon>
        <taxon>Bacilli</taxon>
        <taxon>Lactobacillales</taxon>
        <taxon>Lactobacillaceae</taxon>
        <taxon>Ligilactobacillus</taxon>
    </lineage>
</organism>
<proteinExistence type="predicted"/>
<dbReference type="EMBL" id="NBEB01000040">
    <property type="protein sequence ID" value="OQQ84482.1"/>
    <property type="molecule type" value="Genomic_DNA"/>
</dbReference>
<name>A0A1V9R264_9LACO</name>